<keyword evidence="2 5" id="KW-0812">Transmembrane</keyword>
<proteinExistence type="predicted"/>
<gene>
    <name evidence="6" type="ORF">FC46_GL001567</name>
</gene>
<name>A0A0R1UC38_9LACO</name>
<dbReference type="GO" id="GO:0009403">
    <property type="term" value="P:toxin biosynthetic process"/>
    <property type="evidence" value="ECO:0007669"/>
    <property type="project" value="InterPro"/>
</dbReference>
<keyword evidence="7" id="KW-1185">Reference proteome</keyword>
<protein>
    <submittedName>
        <fullName evidence="6">CvpA family protein</fullName>
    </submittedName>
</protein>
<sequence length="178" mass="20183">MIVTLIVLAYLAWQAYQGYKTGFTRYVVNLIFSAIVFMIAIFFQNPLGNWLYAQFTGRQINTNLTTDVSLMIARFLAFFIILFIGRMIIKIVKGWMPTRNPHSTSLGSLLDSVLGAIASFVAGYFFMYVILSMFNAIQNPWFTQQTIDSSFLRFIIYNTPGLSNGIFNSIFSISRTAA</sequence>
<keyword evidence="3 5" id="KW-1133">Transmembrane helix</keyword>
<dbReference type="Proteomes" id="UP000051036">
    <property type="component" value="Unassembled WGS sequence"/>
</dbReference>
<feature type="transmembrane region" description="Helical" evidence="5">
    <location>
        <begin position="109"/>
        <end position="131"/>
    </location>
</feature>
<accession>A0A0R1UC38</accession>
<organism evidence="6 7">
    <name type="scientific">Lactobacillus kalixensis DSM 16043</name>
    <dbReference type="NCBI Taxonomy" id="1423763"/>
    <lineage>
        <taxon>Bacteria</taxon>
        <taxon>Bacillati</taxon>
        <taxon>Bacillota</taxon>
        <taxon>Bacilli</taxon>
        <taxon>Lactobacillales</taxon>
        <taxon>Lactobacillaceae</taxon>
        <taxon>Lactobacillus</taxon>
    </lineage>
</organism>
<keyword evidence="4 5" id="KW-0472">Membrane</keyword>
<dbReference type="PANTHER" id="PTHR37306:SF1">
    <property type="entry name" value="COLICIN V PRODUCTION PROTEIN"/>
    <property type="match status" value="1"/>
</dbReference>
<dbReference type="RefSeq" id="WP_057797654.1">
    <property type="nucleotide sequence ID" value="NZ_AZFM01000005.1"/>
</dbReference>
<dbReference type="GO" id="GO:0016020">
    <property type="term" value="C:membrane"/>
    <property type="evidence" value="ECO:0007669"/>
    <property type="project" value="UniProtKB-SubCell"/>
</dbReference>
<evidence type="ECO:0000313" key="6">
    <source>
        <dbReference type="EMBL" id="KRL90957.1"/>
    </source>
</evidence>
<reference evidence="6 7" key="1">
    <citation type="journal article" date="2015" name="Genome Announc.">
        <title>Expanding the biotechnology potential of lactobacilli through comparative genomics of 213 strains and associated genera.</title>
        <authorList>
            <person name="Sun Z."/>
            <person name="Harris H.M."/>
            <person name="McCann A."/>
            <person name="Guo C."/>
            <person name="Argimon S."/>
            <person name="Zhang W."/>
            <person name="Yang X."/>
            <person name="Jeffery I.B."/>
            <person name="Cooney J.C."/>
            <person name="Kagawa T.F."/>
            <person name="Liu W."/>
            <person name="Song Y."/>
            <person name="Salvetti E."/>
            <person name="Wrobel A."/>
            <person name="Rasinkangas P."/>
            <person name="Parkhill J."/>
            <person name="Rea M.C."/>
            <person name="O'Sullivan O."/>
            <person name="Ritari J."/>
            <person name="Douillard F.P."/>
            <person name="Paul Ross R."/>
            <person name="Yang R."/>
            <person name="Briner A.E."/>
            <person name="Felis G.E."/>
            <person name="de Vos W.M."/>
            <person name="Barrangou R."/>
            <person name="Klaenhammer T.R."/>
            <person name="Caufield P.W."/>
            <person name="Cui Y."/>
            <person name="Zhang H."/>
            <person name="O'Toole P.W."/>
        </authorList>
    </citation>
    <scope>NUCLEOTIDE SEQUENCE [LARGE SCALE GENOMIC DNA]</scope>
    <source>
        <strain evidence="6 7">DSM 16043</strain>
    </source>
</reference>
<feature type="transmembrane region" description="Helical" evidence="5">
    <location>
        <begin position="68"/>
        <end position="89"/>
    </location>
</feature>
<feature type="transmembrane region" description="Helical" evidence="5">
    <location>
        <begin position="27"/>
        <end position="47"/>
    </location>
</feature>
<comment type="subcellular location">
    <subcellularLocation>
        <location evidence="1">Membrane</location>
        <topology evidence="1">Multi-pass membrane protein</topology>
    </subcellularLocation>
</comment>
<dbReference type="STRING" id="1423763.FC46_GL001567"/>
<evidence type="ECO:0000256" key="5">
    <source>
        <dbReference type="SAM" id="Phobius"/>
    </source>
</evidence>
<evidence type="ECO:0000256" key="3">
    <source>
        <dbReference type="ARBA" id="ARBA00022989"/>
    </source>
</evidence>
<dbReference type="PATRIC" id="fig|1423763.3.peg.1591"/>
<dbReference type="AlphaFoldDB" id="A0A0R1UC38"/>
<evidence type="ECO:0000256" key="1">
    <source>
        <dbReference type="ARBA" id="ARBA00004141"/>
    </source>
</evidence>
<evidence type="ECO:0000256" key="2">
    <source>
        <dbReference type="ARBA" id="ARBA00022692"/>
    </source>
</evidence>
<dbReference type="OrthoDB" id="2318807at2"/>
<dbReference type="PANTHER" id="PTHR37306">
    <property type="entry name" value="COLICIN V PRODUCTION PROTEIN"/>
    <property type="match status" value="1"/>
</dbReference>
<comment type="caution">
    <text evidence="6">The sequence shown here is derived from an EMBL/GenBank/DDBJ whole genome shotgun (WGS) entry which is preliminary data.</text>
</comment>
<dbReference type="EMBL" id="AZFM01000005">
    <property type="protein sequence ID" value="KRL90957.1"/>
    <property type="molecule type" value="Genomic_DNA"/>
</dbReference>
<evidence type="ECO:0000256" key="4">
    <source>
        <dbReference type="ARBA" id="ARBA00023136"/>
    </source>
</evidence>
<dbReference type="InterPro" id="IPR003825">
    <property type="entry name" value="Colicin-V_CvpA"/>
</dbReference>
<evidence type="ECO:0000313" key="7">
    <source>
        <dbReference type="Proteomes" id="UP000051036"/>
    </source>
</evidence>
<dbReference type="Pfam" id="PF02674">
    <property type="entry name" value="Colicin_V"/>
    <property type="match status" value="1"/>
</dbReference>